<keyword evidence="2" id="KW-1185">Reference proteome</keyword>
<proteinExistence type="predicted"/>
<sequence length="188" mass="21160">MAATNVRINIKPFDGNGFSNWKFRGNLYLEQNGLLSVLTEDAPTEAAALAAFRKENIKARCIITQCLADNVLEIVKTKTTAKEIMESLRVTYSKTSLATQVQLQRKLRSMKYTVTGPLNNFVVEYEQTVSELKNAVAKMETSEVITELLSVMSESYSAITTAIDVLFCQEENKMTLDFLKNKLLQEED</sequence>
<dbReference type="Proteomes" id="UP001458880">
    <property type="component" value="Unassembled WGS sequence"/>
</dbReference>
<gene>
    <name evidence="1" type="ORF">QE152_g17025</name>
</gene>
<evidence type="ECO:0000313" key="2">
    <source>
        <dbReference type="Proteomes" id="UP001458880"/>
    </source>
</evidence>
<protein>
    <submittedName>
        <fullName evidence="1">Uncharacterized protein</fullName>
    </submittedName>
</protein>
<dbReference type="AlphaFoldDB" id="A0AAW1L6R9"/>
<reference evidence="1 2" key="1">
    <citation type="journal article" date="2024" name="BMC Genomics">
        <title>De novo assembly and annotation of Popillia japonica's genome with initial clues to its potential as an invasive pest.</title>
        <authorList>
            <person name="Cucini C."/>
            <person name="Boschi S."/>
            <person name="Funari R."/>
            <person name="Cardaioli E."/>
            <person name="Iannotti N."/>
            <person name="Marturano G."/>
            <person name="Paoli F."/>
            <person name="Bruttini M."/>
            <person name="Carapelli A."/>
            <person name="Frati F."/>
            <person name="Nardi F."/>
        </authorList>
    </citation>
    <scope>NUCLEOTIDE SEQUENCE [LARGE SCALE GENOMIC DNA]</scope>
    <source>
        <strain evidence="1">DMR45628</strain>
    </source>
</reference>
<accession>A0AAW1L6R9</accession>
<comment type="caution">
    <text evidence="1">The sequence shown here is derived from an EMBL/GenBank/DDBJ whole genome shotgun (WGS) entry which is preliminary data.</text>
</comment>
<dbReference type="Pfam" id="PF14223">
    <property type="entry name" value="Retrotran_gag_2"/>
    <property type="match status" value="1"/>
</dbReference>
<organism evidence="1 2">
    <name type="scientific">Popillia japonica</name>
    <name type="common">Japanese beetle</name>
    <dbReference type="NCBI Taxonomy" id="7064"/>
    <lineage>
        <taxon>Eukaryota</taxon>
        <taxon>Metazoa</taxon>
        <taxon>Ecdysozoa</taxon>
        <taxon>Arthropoda</taxon>
        <taxon>Hexapoda</taxon>
        <taxon>Insecta</taxon>
        <taxon>Pterygota</taxon>
        <taxon>Neoptera</taxon>
        <taxon>Endopterygota</taxon>
        <taxon>Coleoptera</taxon>
        <taxon>Polyphaga</taxon>
        <taxon>Scarabaeiformia</taxon>
        <taxon>Scarabaeidae</taxon>
        <taxon>Rutelinae</taxon>
        <taxon>Popillia</taxon>
    </lineage>
</organism>
<name>A0AAW1L6R9_POPJA</name>
<evidence type="ECO:0000313" key="1">
    <source>
        <dbReference type="EMBL" id="KAK9728883.1"/>
    </source>
</evidence>
<dbReference type="EMBL" id="JASPKY010000166">
    <property type="protein sequence ID" value="KAK9728883.1"/>
    <property type="molecule type" value="Genomic_DNA"/>
</dbReference>